<dbReference type="Proteomes" id="UP000178570">
    <property type="component" value="Unassembled WGS sequence"/>
</dbReference>
<comment type="caution">
    <text evidence="2">The sequence shown here is derived from an EMBL/GenBank/DDBJ whole genome shotgun (WGS) entry which is preliminary data.</text>
</comment>
<keyword evidence="1" id="KW-0812">Transmembrane</keyword>
<organism evidence="2 3">
    <name type="scientific">Candidatus Brennerbacteria bacterium RIFOXYD1_FULL_41_16</name>
    <dbReference type="NCBI Taxonomy" id="1797529"/>
    <lineage>
        <taxon>Bacteria</taxon>
        <taxon>Candidatus Brenneribacteriota</taxon>
    </lineage>
</organism>
<dbReference type="AlphaFoldDB" id="A0A1G1XKK9"/>
<proteinExistence type="predicted"/>
<feature type="transmembrane region" description="Helical" evidence="1">
    <location>
        <begin position="7"/>
        <end position="27"/>
    </location>
</feature>
<evidence type="ECO:0000256" key="1">
    <source>
        <dbReference type="SAM" id="Phobius"/>
    </source>
</evidence>
<keyword evidence="1" id="KW-1133">Transmembrane helix</keyword>
<sequence length="84" mass="9376">MKTLTKIWLGLLGISGVIFMILTLVFLPDSIKNYPVEGPKAIPLVLAMVVLELIVIFGPIFLAAYIAYKIHQRQGGHHEDLFKT</sequence>
<evidence type="ECO:0000313" key="2">
    <source>
        <dbReference type="EMBL" id="OGY40569.1"/>
    </source>
</evidence>
<name>A0A1G1XKK9_9BACT</name>
<keyword evidence="1" id="KW-0472">Membrane</keyword>
<accession>A0A1G1XKK9</accession>
<gene>
    <name evidence="2" type="ORF">A2570_02430</name>
</gene>
<feature type="transmembrane region" description="Helical" evidence="1">
    <location>
        <begin position="42"/>
        <end position="68"/>
    </location>
</feature>
<dbReference type="EMBL" id="MHHY01000007">
    <property type="protein sequence ID" value="OGY40569.1"/>
    <property type="molecule type" value="Genomic_DNA"/>
</dbReference>
<reference evidence="2 3" key="1">
    <citation type="journal article" date="2016" name="Nat. Commun.">
        <title>Thousands of microbial genomes shed light on interconnected biogeochemical processes in an aquifer system.</title>
        <authorList>
            <person name="Anantharaman K."/>
            <person name="Brown C.T."/>
            <person name="Hug L.A."/>
            <person name="Sharon I."/>
            <person name="Castelle C.J."/>
            <person name="Probst A.J."/>
            <person name="Thomas B.C."/>
            <person name="Singh A."/>
            <person name="Wilkins M.J."/>
            <person name="Karaoz U."/>
            <person name="Brodie E.L."/>
            <person name="Williams K.H."/>
            <person name="Hubbard S.S."/>
            <person name="Banfield J.F."/>
        </authorList>
    </citation>
    <scope>NUCLEOTIDE SEQUENCE [LARGE SCALE GENOMIC DNA]</scope>
</reference>
<dbReference type="STRING" id="1797529.A2570_02430"/>
<protein>
    <submittedName>
        <fullName evidence="2">Uncharacterized protein</fullName>
    </submittedName>
</protein>
<evidence type="ECO:0000313" key="3">
    <source>
        <dbReference type="Proteomes" id="UP000178570"/>
    </source>
</evidence>